<dbReference type="Proteomes" id="UP000587760">
    <property type="component" value="Unassembled WGS sequence"/>
</dbReference>
<organism evidence="5 6">
    <name type="scientific">Spirochaeta isovalerica</name>
    <dbReference type="NCBI Taxonomy" id="150"/>
    <lineage>
        <taxon>Bacteria</taxon>
        <taxon>Pseudomonadati</taxon>
        <taxon>Spirochaetota</taxon>
        <taxon>Spirochaetia</taxon>
        <taxon>Spirochaetales</taxon>
        <taxon>Spirochaetaceae</taxon>
        <taxon>Spirochaeta</taxon>
    </lineage>
</organism>
<reference evidence="5 6" key="1">
    <citation type="submission" date="2020-08" db="EMBL/GenBank/DDBJ databases">
        <title>Genomic Encyclopedia of Type Strains, Phase IV (KMG-IV): sequencing the most valuable type-strain genomes for metagenomic binning, comparative biology and taxonomic classification.</title>
        <authorList>
            <person name="Goeker M."/>
        </authorList>
    </citation>
    <scope>NUCLEOTIDE SEQUENCE [LARGE SCALE GENOMIC DNA]</scope>
    <source>
        <strain evidence="5 6">DSM 2461</strain>
    </source>
</reference>
<dbReference type="CDD" id="cd00830">
    <property type="entry name" value="KAS_III"/>
    <property type="match status" value="1"/>
</dbReference>
<dbReference type="RefSeq" id="WP_184748773.1">
    <property type="nucleotide sequence ID" value="NZ_JACHGJ010000013.1"/>
</dbReference>
<dbReference type="Gene3D" id="3.40.47.10">
    <property type="match status" value="1"/>
</dbReference>
<name>A0A841RG23_9SPIO</name>
<dbReference type="InterPro" id="IPR016039">
    <property type="entry name" value="Thiolase-like"/>
</dbReference>
<keyword evidence="1 5" id="KW-0808">Transferase</keyword>
<dbReference type="PANTHER" id="PTHR34069:SF2">
    <property type="entry name" value="BETA-KETOACYL-[ACYL-CARRIER-PROTEIN] SYNTHASE III"/>
    <property type="match status" value="1"/>
</dbReference>
<feature type="domain" description="Beta-ketoacyl-[acyl-carrier-protein] synthase III C-terminal" evidence="3">
    <location>
        <begin position="244"/>
        <end position="329"/>
    </location>
</feature>
<gene>
    <name evidence="5" type="ORF">HNR50_004236</name>
</gene>
<dbReference type="EMBL" id="JACHGJ010000013">
    <property type="protein sequence ID" value="MBB6482536.1"/>
    <property type="molecule type" value="Genomic_DNA"/>
</dbReference>
<evidence type="ECO:0000256" key="2">
    <source>
        <dbReference type="ARBA" id="ARBA00023315"/>
    </source>
</evidence>
<comment type="caution">
    <text evidence="5">The sequence shown here is derived from an EMBL/GenBank/DDBJ whole genome shotgun (WGS) entry which is preliminary data.</text>
</comment>
<sequence length="331" mass="36256">MASINIKGVGIYAPGEPIDNHELMELTGIEIDPEKMENKLGIVNRHIAHLRGMDETTADFAEKAALAAIADAQIDPEDIGLFIAATDTPEYISPATGVLLQGRIQKGERYSCAFDIASSCASFTTALDVAANMLSGRPDIKYALVTGIYNMPAFVRPGDAFGYSIFADGAGAFILERTEEQKYLAGFQLADGTQWDFIGVYTGGTRIPFTKEKLEAGQYGLEMWQRLPGDRNVNLWPKVVRKALEKAGLEKADHYFFTQINRAVIHEVMDILVEPYEKTTTVMDKYGYTGSACIPMAFFHAVKEGRIKRGDRIVTIASGAGLAVGCNVFIY</sequence>
<dbReference type="InterPro" id="IPR013751">
    <property type="entry name" value="ACP_syn_III_N"/>
</dbReference>
<dbReference type="GO" id="GO:0006633">
    <property type="term" value="P:fatty acid biosynthetic process"/>
    <property type="evidence" value="ECO:0007669"/>
    <property type="project" value="InterPro"/>
</dbReference>
<dbReference type="PANTHER" id="PTHR34069">
    <property type="entry name" value="3-OXOACYL-[ACYL-CARRIER-PROTEIN] SYNTHASE 3"/>
    <property type="match status" value="1"/>
</dbReference>
<protein>
    <submittedName>
        <fullName evidence="5">3-oxoacyl-[acyl-carrier-protein] synthase-3</fullName>
        <ecNumber evidence="5">2.3.1.180</ecNumber>
    </submittedName>
</protein>
<evidence type="ECO:0000259" key="4">
    <source>
        <dbReference type="Pfam" id="PF08545"/>
    </source>
</evidence>
<dbReference type="AlphaFoldDB" id="A0A841RG23"/>
<dbReference type="EC" id="2.3.1.180" evidence="5"/>
<dbReference type="Pfam" id="PF08545">
    <property type="entry name" value="ACP_syn_III"/>
    <property type="match status" value="1"/>
</dbReference>
<keyword evidence="6" id="KW-1185">Reference proteome</keyword>
<dbReference type="InterPro" id="IPR013747">
    <property type="entry name" value="ACP_syn_III_C"/>
</dbReference>
<dbReference type="SUPFAM" id="SSF53901">
    <property type="entry name" value="Thiolase-like"/>
    <property type="match status" value="1"/>
</dbReference>
<evidence type="ECO:0000256" key="1">
    <source>
        <dbReference type="ARBA" id="ARBA00022679"/>
    </source>
</evidence>
<feature type="domain" description="Beta-ketoacyl-[acyl-carrier-protein] synthase III N-terminal" evidence="4">
    <location>
        <begin position="114"/>
        <end position="189"/>
    </location>
</feature>
<proteinExistence type="predicted"/>
<evidence type="ECO:0000313" key="6">
    <source>
        <dbReference type="Proteomes" id="UP000587760"/>
    </source>
</evidence>
<evidence type="ECO:0000313" key="5">
    <source>
        <dbReference type="EMBL" id="MBB6482536.1"/>
    </source>
</evidence>
<evidence type="ECO:0000259" key="3">
    <source>
        <dbReference type="Pfam" id="PF08541"/>
    </source>
</evidence>
<dbReference type="Pfam" id="PF08541">
    <property type="entry name" value="ACP_syn_III_C"/>
    <property type="match status" value="1"/>
</dbReference>
<dbReference type="GO" id="GO:0004315">
    <property type="term" value="F:3-oxoacyl-[acyl-carrier-protein] synthase activity"/>
    <property type="evidence" value="ECO:0007669"/>
    <property type="project" value="InterPro"/>
</dbReference>
<accession>A0A841RG23</accession>
<keyword evidence="2 5" id="KW-0012">Acyltransferase</keyword>
<dbReference type="GO" id="GO:0044550">
    <property type="term" value="P:secondary metabolite biosynthetic process"/>
    <property type="evidence" value="ECO:0007669"/>
    <property type="project" value="TreeGrafter"/>
</dbReference>
<dbReference type="GO" id="GO:0033818">
    <property type="term" value="F:beta-ketoacyl-acyl-carrier-protein synthase III activity"/>
    <property type="evidence" value="ECO:0007669"/>
    <property type="project" value="UniProtKB-EC"/>
</dbReference>